<dbReference type="OrthoDB" id="63962at2"/>
<evidence type="ECO:0000313" key="1">
    <source>
        <dbReference type="EMBL" id="OPH52138.1"/>
    </source>
</evidence>
<evidence type="ECO:0000313" key="2">
    <source>
        <dbReference type="Proteomes" id="UP000190626"/>
    </source>
</evidence>
<dbReference type="InterPro" id="IPR027056">
    <property type="entry name" value="Gluconate_2DH_su3"/>
</dbReference>
<comment type="caution">
    <text evidence="1">The sequence shown here is derived from an EMBL/GenBank/DDBJ whole genome shotgun (WGS) entry which is preliminary data.</text>
</comment>
<dbReference type="EMBL" id="MBTG01000026">
    <property type="protein sequence ID" value="OPH52138.1"/>
    <property type="molecule type" value="Genomic_DNA"/>
</dbReference>
<evidence type="ECO:0008006" key="3">
    <source>
        <dbReference type="Google" id="ProtNLM"/>
    </source>
</evidence>
<proteinExistence type="predicted"/>
<name>A0A1V4HFL6_9BACL</name>
<organism evidence="1 2">
    <name type="scientific">Paenibacillus ferrarius</name>
    <dbReference type="NCBI Taxonomy" id="1469647"/>
    <lineage>
        <taxon>Bacteria</taxon>
        <taxon>Bacillati</taxon>
        <taxon>Bacillota</taxon>
        <taxon>Bacilli</taxon>
        <taxon>Bacillales</taxon>
        <taxon>Paenibacillaceae</taxon>
        <taxon>Paenibacillus</taxon>
    </lineage>
</organism>
<reference evidence="2" key="1">
    <citation type="submission" date="2016-07" db="EMBL/GenBank/DDBJ databases">
        <authorList>
            <person name="Florea S."/>
            <person name="Webb J.S."/>
            <person name="Jaromczyk J."/>
            <person name="Schardl C.L."/>
        </authorList>
    </citation>
    <scope>NUCLEOTIDE SEQUENCE [LARGE SCALE GENOMIC DNA]</scope>
    <source>
        <strain evidence="2">CY1</strain>
    </source>
</reference>
<dbReference type="AlphaFoldDB" id="A0A1V4HFL6"/>
<gene>
    <name evidence="1" type="ORF">BC351_32910</name>
</gene>
<protein>
    <recommendedName>
        <fullName evidence="3">Gluconate 2-dehydrogenase</fullName>
    </recommendedName>
</protein>
<dbReference type="STRING" id="1469647.BC351_32910"/>
<keyword evidence="2" id="KW-1185">Reference proteome</keyword>
<dbReference type="Proteomes" id="UP000190626">
    <property type="component" value="Unassembled WGS sequence"/>
</dbReference>
<sequence length="198" mass="22775">MPKNSYYPTYDVMDEQKEWDPHTRSIVSARLVRNQSYGFVSPVEAETLRAWCSLLMDDQRGEIIQFILCHIDQALTDNKGEGLRKAHVPPLRQLLRQGLKGVDEAGWIASSKPFFKLDEVDQRQIMFQISSDSYPPTQAWDGIPQKAFFHKVLQLSVEAYYSHPLVWSEIGYGGPAYPKGYVRMELGQLDPWEAVRKP</sequence>
<dbReference type="Pfam" id="PF13618">
    <property type="entry name" value="Gluconate_2-dh3"/>
    <property type="match status" value="1"/>
</dbReference>
<accession>A0A1V4HFL6</accession>
<dbReference type="RefSeq" id="WP_079416313.1">
    <property type="nucleotide sequence ID" value="NZ_MBTG01000026.1"/>
</dbReference>